<evidence type="ECO:0000313" key="1">
    <source>
        <dbReference type="EMBL" id="CAI9618838.1"/>
    </source>
</evidence>
<evidence type="ECO:0000313" key="2">
    <source>
        <dbReference type="Proteomes" id="UP001162483"/>
    </source>
</evidence>
<reference evidence="1" key="1">
    <citation type="submission" date="2023-05" db="EMBL/GenBank/DDBJ databases">
        <authorList>
            <person name="Stuckert A."/>
        </authorList>
    </citation>
    <scope>NUCLEOTIDE SEQUENCE</scope>
</reference>
<organism evidence="1 2">
    <name type="scientific">Staurois parvus</name>
    <dbReference type="NCBI Taxonomy" id="386267"/>
    <lineage>
        <taxon>Eukaryota</taxon>
        <taxon>Metazoa</taxon>
        <taxon>Chordata</taxon>
        <taxon>Craniata</taxon>
        <taxon>Vertebrata</taxon>
        <taxon>Euteleostomi</taxon>
        <taxon>Amphibia</taxon>
        <taxon>Batrachia</taxon>
        <taxon>Anura</taxon>
        <taxon>Neobatrachia</taxon>
        <taxon>Ranoidea</taxon>
        <taxon>Ranidae</taxon>
        <taxon>Staurois</taxon>
    </lineage>
</organism>
<name>A0ABN9HAL7_9NEOB</name>
<gene>
    <name evidence="1" type="ORF">SPARVUS_LOCUS15747557</name>
</gene>
<keyword evidence="2" id="KW-1185">Reference proteome</keyword>
<feature type="non-terminal residue" evidence="1">
    <location>
        <position position="37"/>
    </location>
</feature>
<sequence length="37" mass="3832">MSCQSAPGRTLSVSVAHQCCLSVPPISAHHCCLISAH</sequence>
<dbReference type="EMBL" id="CATNWA010020539">
    <property type="protein sequence ID" value="CAI9618838.1"/>
    <property type="molecule type" value="Genomic_DNA"/>
</dbReference>
<protein>
    <submittedName>
        <fullName evidence="1">Uncharacterized protein</fullName>
    </submittedName>
</protein>
<comment type="caution">
    <text evidence="1">The sequence shown here is derived from an EMBL/GenBank/DDBJ whole genome shotgun (WGS) entry which is preliminary data.</text>
</comment>
<accession>A0ABN9HAL7</accession>
<dbReference type="Proteomes" id="UP001162483">
    <property type="component" value="Unassembled WGS sequence"/>
</dbReference>
<proteinExistence type="predicted"/>